<evidence type="ECO:0000313" key="2">
    <source>
        <dbReference type="Proteomes" id="UP000254572"/>
    </source>
</evidence>
<gene>
    <name evidence="1" type="ORF">NCTC13294_02280</name>
</gene>
<protein>
    <submittedName>
        <fullName evidence="1">Predicted kinase</fullName>
    </submittedName>
</protein>
<keyword evidence="1" id="KW-0418">Kinase</keyword>
<keyword evidence="2" id="KW-1185">Reference proteome</keyword>
<proteinExistence type="predicted"/>
<sequence>MYILSALPGSGKDAHIRMHYRNLPILSLDDIRRAAGIDPTASYTTKKPSSHILLDRQ</sequence>
<keyword evidence="1" id="KW-0808">Transferase</keyword>
<dbReference type="GO" id="GO:0016301">
    <property type="term" value="F:kinase activity"/>
    <property type="evidence" value="ECO:0007669"/>
    <property type="project" value="UniProtKB-KW"/>
</dbReference>
<reference evidence="1 2" key="1">
    <citation type="submission" date="2018-06" db="EMBL/GenBank/DDBJ databases">
        <authorList>
            <consortium name="Pathogen Informatics"/>
            <person name="Doyle S."/>
        </authorList>
    </citation>
    <scope>NUCLEOTIDE SEQUENCE [LARGE SCALE GENOMIC DNA]</scope>
    <source>
        <strain evidence="1 2">NCTC13294</strain>
    </source>
</reference>
<evidence type="ECO:0000313" key="1">
    <source>
        <dbReference type="EMBL" id="SUX25171.1"/>
    </source>
</evidence>
<dbReference type="Proteomes" id="UP000254572">
    <property type="component" value="Unassembled WGS sequence"/>
</dbReference>
<dbReference type="RefSeq" id="WP_218565585.1">
    <property type="nucleotide sequence ID" value="NZ_JBHLZC010000001.1"/>
</dbReference>
<name>A0A381EDQ0_9GAMM</name>
<accession>A0A381EDQ0</accession>
<organism evidence="1 2">
    <name type="scientific">Cardiobacterium valvarum</name>
    <dbReference type="NCBI Taxonomy" id="194702"/>
    <lineage>
        <taxon>Bacteria</taxon>
        <taxon>Pseudomonadati</taxon>
        <taxon>Pseudomonadota</taxon>
        <taxon>Gammaproteobacteria</taxon>
        <taxon>Cardiobacteriales</taxon>
        <taxon>Cardiobacteriaceae</taxon>
        <taxon>Cardiobacterium</taxon>
    </lineage>
</organism>
<dbReference type="AlphaFoldDB" id="A0A381EDQ0"/>
<dbReference type="EMBL" id="UFUW01000001">
    <property type="protein sequence ID" value="SUX25171.1"/>
    <property type="molecule type" value="Genomic_DNA"/>
</dbReference>